<feature type="compositionally biased region" description="Basic residues" evidence="2">
    <location>
        <begin position="65"/>
        <end position="82"/>
    </location>
</feature>
<accession>A0AAC9P8C1</accession>
<feature type="compositionally biased region" description="Polar residues" evidence="2">
    <location>
        <begin position="249"/>
        <end position="258"/>
    </location>
</feature>
<organism evidence="5 6">
    <name type="scientific">Granulibacter bethesdensis</name>
    <dbReference type="NCBI Taxonomy" id="364410"/>
    <lineage>
        <taxon>Bacteria</taxon>
        <taxon>Pseudomonadati</taxon>
        <taxon>Pseudomonadota</taxon>
        <taxon>Alphaproteobacteria</taxon>
        <taxon>Acetobacterales</taxon>
        <taxon>Acetobacteraceae</taxon>
        <taxon>Granulibacter</taxon>
    </lineage>
</organism>
<keyword evidence="3" id="KW-0732">Signal</keyword>
<feature type="region of interest" description="Disordered" evidence="2">
    <location>
        <begin position="249"/>
        <end position="276"/>
    </location>
</feature>
<keyword evidence="1" id="KW-0472">Membrane</keyword>
<dbReference type="InterPro" id="IPR006665">
    <property type="entry name" value="OmpA-like"/>
</dbReference>
<name>A0AAC9P8C1_9PROT</name>
<protein>
    <submittedName>
        <fullName evidence="5">Secreted protein</fullName>
    </submittedName>
</protein>
<evidence type="ECO:0000259" key="4">
    <source>
        <dbReference type="PROSITE" id="PS51123"/>
    </source>
</evidence>
<sequence>MNTAMKRMMPYSFFSSACRTMLTVMLGMGVAAPLHEAHAEAQVDTRALDQLDGKPVTQQQTGKAAPRHSSHANNSKKHKATSGKKASPKEEEAKKPATPPAPPVKMPATPPVAPVIAPPLPSAPDHTSPPVPPPVVTANAPGGLSTTGEGLRVMFGTGRSDISPATNDALREAARDVSKLSNESVTILAYAPGTTDDPSTARRLSLSRALTIRSALIAAGMPSTKIFVRALGSNIGNGPADRADIIRTQASKAPSQSDAKPEIKPSEQTPQAQGHP</sequence>
<feature type="chain" id="PRO_5042223752" evidence="3">
    <location>
        <begin position="18"/>
        <end position="276"/>
    </location>
</feature>
<dbReference type="EMBL" id="CP018191">
    <property type="protein sequence ID" value="APH54362.1"/>
    <property type="molecule type" value="Genomic_DNA"/>
</dbReference>
<evidence type="ECO:0000313" key="5">
    <source>
        <dbReference type="EMBL" id="APH54362.1"/>
    </source>
</evidence>
<feature type="compositionally biased region" description="Pro residues" evidence="2">
    <location>
        <begin position="97"/>
        <end position="131"/>
    </location>
</feature>
<evidence type="ECO:0000313" key="6">
    <source>
        <dbReference type="Proteomes" id="UP000182373"/>
    </source>
</evidence>
<dbReference type="SUPFAM" id="SSF103088">
    <property type="entry name" value="OmpA-like"/>
    <property type="match status" value="1"/>
</dbReference>
<gene>
    <name evidence="5" type="ORF">GbCGDNIH9_1083</name>
</gene>
<feature type="compositionally biased region" description="Polar residues" evidence="2">
    <location>
        <begin position="266"/>
        <end position="276"/>
    </location>
</feature>
<proteinExistence type="predicted"/>
<evidence type="ECO:0000256" key="3">
    <source>
        <dbReference type="SAM" id="SignalP"/>
    </source>
</evidence>
<dbReference type="AlphaFoldDB" id="A0AAC9P8C1"/>
<dbReference type="InterPro" id="IPR036737">
    <property type="entry name" value="OmpA-like_sf"/>
</dbReference>
<evidence type="ECO:0000256" key="2">
    <source>
        <dbReference type="SAM" id="MobiDB-lite"/>
    </source>
</evidence>
<dbReference type="Gene3D" id="3.30.1330.60">
    <property type="entry name" value="OmpA-like domain"/>
    <property type="match status" value="1"/>
</dbReference>
<dbReference type="PROSITE" id="PS51257">
    <property type="entry name" value="PROKAR_LIPOPROTEIN"/>
    <property type="match status" value="1"/>
</dbReference>
<dbReference type="Proteomes" id="UP000182373">
    <property type="component" value="Chromosome"/>
</dbReference>
<evidence type="ECO:0000256" key="1">
    <source>
        <dbReference type="PROSITE-ProRule" id="PRU00473"/>
    </source>
</evidence>
<dbReference type="GO" id="GO:0016020">
    <property type="term" value="C:membrane"/>
    <property type="evidence" value="ECO:0007669"/>
    <property type="project" value="UniProtKB-UniRule"/>
</dbReference>
<reference evidence="6" key="1">
    <citation type="submission" date="2016-11" db="EMBL/GenBank/DDBJ databases">
        <title>Comparative genomic and phenotypic analysis of Granulibacter bethesdensis clinical isolates from patients with chronic granulomatous disease.</title>
        <authorList>
            <person name="Zarember K.A."/>
            <person name="Porcella S.F."/>
            <person name="Chu J."/>
            <person name="Ding L."/>
            <person name="Dahlstrom E."/>
            <person name="Barbian K."/>
            <person name="Martens C."/>
            <person name="Sykora L."/>
            <person name="Kramer S."/>
            <person name="Pettinato A.M."/>
            <person name="Hong H."/>
            <person name="Wald G."/>
            <person name="Berg L.J."/>
            <person name="Rogge L.S."/>
            <person name="Greenberg D.E."/>
            <person name="Falcone E.L."/>
            <person name="Neves J.F."/>
            <person name="Simoes M.J."/>
            <person name="Casal M."/>
            <person name="Rodriguez-Lopez F.C."/>
            <person name="Zelazny A."/>
            <person name="Gallin J.I."/>
            <person name="Holland S.M."/>
        </authorList>
    </citation>
    <scope>NUCLEOTIDE SEQUENCE [LARGE SCALE GENOMIC DNA]</scope>
    <source>
        <strain evidence="6">NIH9.1</strain>
    </source>
</reference>
<dbReference type="Pfam" id="PF00691">
    <property type="entry name" value="OmpA"/>
    <property type="match status" value="1"/>
</dbReference>
<feature type="domain" description="OmpA-like" evidence="4">
    <location>
        <begin position="142"/>
        <end position="256"/>
    </location>
</feature>
<feature type="signal peptide" evidence="3">
    <location>
        <begin position="1"/>
        <end position="17"/>
    </location>
</feature>
<feature type="region of interest" description="Disordered" evidence="2">
    <location>
        <begin position="53"/>
        <end position="131"/>
    </location>
</feature>
<dbReference type="PROSITE" id="PS51123">
    <property type="entry name" value="OMPA_2"/>
    <property type="match status" value="1"/>
</dbReference>
<dbReference type="RefSeq" id="WP_072572415.1">
    <property type="nucleotide sequence ID" value="NZ_CP018191.1"/>
</dbReference>